<dbReference type="InterPro" id="IPR015422">
    <property type="entry name" value="PyrdxlP-dep_Trfase_small"/>
</dbReference>
<dbReference type="FunFam" id="3.90.1150.10:FF:000204">
    <property type="entry name" value="Hypothetical aminotransferase"/>
    <property type="match status" value="1"/>
</dbReference>
<dbReference type="Pfam" id="PF00266">
    <property type="entry name" value="Aminotran_5"/>
    <property type="match status" value="1"/>
</dbReference>
<dbReference type="PANTHER" id="PTHR21152:SF40">
    <property type="entry name" value="ALANINE--GLYOXYLATE AMINOTRANSFERASE"/>
    <property type="match status" value="1"/>
</dbReference>
<organism evidence="7 8">
    <name type="scientific">Tritonibacter litoralis</name>
    <dbReference type="NCBI Taxonomy" id="2662264"/>
    <lineage>
        <taxon>Bacteria</taxon>
        <taxon>Pseudomonadati</taxon>
        <taxon>Pseudomonadota</taxon>
        <taxon>Alphaproteobacteria</taxon>
        <taxon>Rhodobacterales</taxon>
        <taxon>Paracoccaceae</taxon>
        <taxon>Tritonibacter</taxon>
    </lineage>
</organism>
<dbReference type="SUPFAM" id="SSF53383">
    <property type="entry name" value="PLP-dependent transferases"/>
    <property type="match status" value="1"/>
</dbReference>
<protein>
    <submittedName>
        <fullName evidence="7">Aminotransferase class V-fold PLP-dependent enzyme</fullName>
    </submittedName>
</protein>
<comment type="caution">
    <text evidence="7">The sequence shown here is derived from an EMBL/GenBank/DDBJ whole genome shotgun (WGS) entry which is preliminary data.</text>
</comment>
<evidence type="ECO:0000256" key="3">
    <source>
        <dbReference type="ARBA" id="ARBA00022898"/>
    </source>
</evidence>
<comment type="cofactor">
    <cofactor evidence="1 5">
        <name>pyridoxal 5'-phosphate</name>
        <dbReference type="ChEBI" id="CHEBI:597326"/>
    </cofactor>
</comment>
<evidence type="ECO:0000256" key="2">
    <source>
        <dbReference type="ARBA" id="ARBA00009236"/>
    </source>
</evidence>
<dbReference type="EMBL" id="WIBF01000002">
    <property type="protein sequence ID" value="MQQ07890.1"/>
    <property type="molecule type" value="Genomic_DNA"/>
</dbReference>
<dbReference type="InterPro" id="IPR000192">
    <property type="entry name" value="Aminotrans_V_dom"/>
</dbReference>
<keyword evidence="3 5" id="KW-0663">Pyridoxal phosphate</keyword>
<evidence type="ECO:0000256" key="1">
    <source>
        <dbReference type="ARBA" id="ARBA00001933"/>
    </source>
</evidence>
<accession>A0A843Y9G0</accession>
<dbReference type="GO" id="GO:0019265">
    <property type="term" value="P:glycine biosynthetic process, by transamination of glyoxylate"/>
    <property type="evidence" value="ECO:0007669"/>
    <property type="project" value="TreeGrafter"/>
</dbReference>
<evidence type="ECO:0000313" key="8">
    <source>
        <dbReference type="Proteomes" id="UP000444174"/>
    </source>
</evidence>
<evidence type="ECO:0000313" key="7">
    <source>
        <dbReference type="EMBL" id="MQQ07890.1"/>
    </source>
</evidence>
<feature type="modified residue" description="N6-(pyridoxal phosphate)lysine" evidence="5">
    <location>
        <position position="202"/>
    </location>
</feature>
<reference evidence="7 8" key="1">
    <citation type="submission" date="2019-10" db="EMBL/GenBank/DDBJ databases">
        <title>Epibacterium sp. nov., isolated from seawater.</title>
        <authorList>
            <person name="Zhang X."/>
            <person name="Li N."/>
        </authorList>
    </citation>
    <scope>NUCLEOTIDE SEQUENCE [LARGE SCALE GENOMIC DNA]</scope>
    <source>
        <strain evidence="7 8">SM1979</strain>
    </source>
</reference>
<feature type="domain" description="Aminotransferase class V" evidence="6">
    <location>
        <begin position="77"/>
        <end position="341"/>
    </location>
</feature>
<comment type="similarity">
    <text evidence="2">Belongs to the class-V pyridoxal-phosphate-dependent aminotransferase family.</text>
</comment>
<dbReference type="InterPro" id="IPR024169">
    <property type="entry name" value="SP_NH2Trfase/AEP_transaminase"/>
</dbReference>
<feature type="binding site" evidence="4">
    <location>
        <position position="357"/>
    </location>
    <ligand>
        <name>substrate</name>
    </ligand>
</feature>
<dbReference type="PANTHER" id="PTHR21152">
    <property type="entry name" value="AMINOTRANSFERASE CLASS V"/>
    <property type="match status" value="1"/>
</dbReference>
<dbReference type="GO" id="GO:0008453">
    <property type="term" value="F:alanine-glyoxylate transaminase activity"/>
    <property type="evidence" value="ECO:0007669"/>
    <property type="project" value="TreeGrafter"/>
</dbReference>
<dbReference type="PIRSF" id="PIRSF000524">
    <property type="entry name" value="SPT"/>
    <property type="match status" value="1"/>
</dbReference>
<keyword evidence="8" id="KW-1185">Reference proteome</keyword>
<dbReference type="InterPro" id="IPR015421">
    <property type="entry name" value="PyrdxlP-dep_Trfase_major"/>
</dbReference>
<dbReference type="GO" id="GO:0004760">
    <property type="term" value="F:L-serine-pyruvate transaminase activity"/>
    <property type="evidence" value="ECO:0007669"/>
    <property type="project" value="TreeGrafter"/>
</dbReference>
<dbReference type="RefSeq" id="WP_153214814.1">
    <property type="nucleotide sequence ID" value="NZ_WIBF01000002.1"/>
</dbReference>
<evidence type="ECO:0000256" key="4">
    <source>
        <dbReference type="PIRSR" id="PIRSR000524-1"/>
    </source>
</evidence>
<dbReference type="Gene3D" id="3.90.1150.10">
    <property type="entry name" value="Aspartate Aminotransferase, domain 1"/>
    <property type="match status" value="1"/>
</dbReference>
<keyword evidence="7" id="KW-0808">Transferase</keyword>
<keyword evidence="7" id="KW-0032">Aminotransferase</keyword>
<dbReference type="Gene3D" id="3.40.640.10">
    <property type="entry name" value="Type I PLP-dependent aspartate aminotransferase-like (Major domain)"/>
    <property type="match status" value="1"/>
</dbReference>
<sequence length="403" mass="43311">MTDFTSLAAGRPYLAIPGPSVVPDAVLRAMHHPSSNIYEGELVDMVPGLVDDLKRVARTAHHAAIYICNGHGLWEASLSNVTQAGDRVLVASNGRFGAGWADTARALGLGVSVVDSGMAQPWDLARLRAELLADTAHEIKAVLAVHVDTSGSIRNDVPVLRALLDEVGHPALLMVDCIASMGCETFEMDAWGVDVSITASQKGLMMPPGLGFVFFNDKAAARRSELERVSPYWDWRARSKPDVFYQYFCGTAPVQQLYGLRAALDMIHAEGIENVWNRHALLARAIWAAVEAWGQGGAMTLEVKDPAQRSHAVTALSLEAPDGTRLRKWCEEHLGLTLGIGLRATPWGHPEWDAHFRFGHMGHVSGQMILGLLGGVQAALTACDIAHGSGAVEAAAQVLAQKV</sequence>
<dbReference type="AlphaFoldDB" id="A0A843Y9G0"/>
<evidence type="ECO:0000259" key="6">
    <source>
        <dbReference type="Pfam" id="PF00266"/>
    </source>
</evidence>
<proteinExistence type="inferred from homology"/>
<name>A0A843Y9G0_9RHOB</name>
<dbReference type="InterPro" id="IPR015424">
    <property type="entry name" value="PyrdxlP-dep_Trfase"/>
</dbReference>
<gene>
    <name evidence="7" type="ORF">GFB49_05445</name>
</gene>
<dbReference type="Proteomes" id="UP000444174">
    <property type="component" value="Unassembled WGS sequence"/>
</dbReference>
<evidence type="ECO:0000256" key="5">
    <source>
        <dbReference type="PIRSR" id="PIRSR000524-50"/>
    </source>
</evidence>